<feature type="transmembrane region" description="Helical" evidence="1">
    <location>
        <begin position="36"/>
        <end position="52"/>
    </location>
</feature>
<feature type="transmembrane region" description="Helical" evidence="1">
    <location>
        <begin position="64"/>
        <end position="86"/>
    </location>
</feature>
<evidence type="ECO:0000256" key="1">
    <source>
        <dbReference type="SAM" id="Phobius"/>
    </source>
</evidence>
<evidence type="ECO:0000313" key="2">
    <source>
        <dbReference type="EMBL" id="AKG38361.1"/>
    </source>
</evidence>
<dbReference type="HOGENOM" id="CLU_488037_0_0_2"/>
<feature type="transmembrane region" description="Helical" evidence="1">
    <location>
        <begin position="12"/>
        <end position="30"/>
    </location>
</feature>
<dbReference type="PATRIC" id="fig|1550241.5.peg.505"/>
<feature type="transmembrane region" description="Helical" evidence="1">
    <location>
        <begin position="106"/>
        <end position="123"/>
    </location>
</feature>
<name>A0A0F7CKW3_9CREN</name>
<keyword evidence="1" id="KW-0812">Transmembrane</keyword>
<organism evidence="2 3">
    <name type="scientific">Infirmifilum uzonense</name>
    <dbReference type="NCBI Taxonomy" id="1550241"/>
    <lineage>
        <taxon>Archaea</taxon>
        <taxon>Thermoproteota</taxon>
        <taxon>Thermoprotei</taxon>
        <taxon>Thermofilales</taxon>
        <taxon>Thermofilaceae</taxon>
        <taxon>Infirmifilum</taxon>
    </lineage>
</organism>
<dbReference type="EMBL" id="CP009961">
    <property type="protein sequence ID" value="AKG38361.1"/>
    <property type="molecule type" value="Genomic_DNA"/>
</dbReference>
<keyword evidence="1" id="KW-0472">Membrane</keyword>
<sequence>MIVMASVGKRVVSGVLLAFLGVILSIYTLLSSTWLSLLPLLLLPFVIAIYFSRLGVINTNILKYGLAGAVIIALFFLLAAIPPLYISWITLLVYLFLLSLKHPKLLIAYLVFLFLFIPLMLYSKGYLTVTSHNLVKIGDLKELQSHLSRPSSLVVVGHAMADIIAHTQLSPNEKISEWEEIIVNGTPYWVFAVTPQNTIAQNYVSKIILVHVQTGEVKSVPVHLTVGSGLWLLNDIVLRTFLATAQPIGNTYPFIHDGKAYFAACVNRLGGFGLVELPDSVYVYSEDGGFKVIPQFSGDTHLPEDYDWEYFNWYIEKWLYHLADENPVTFSFFPRGFLWIPASPYSQDLLNMTLLIPGSRGETVRVYFGVSPQNPNSIVSLILVNNTGAYYYNVKSIGIYSPYYIQSLVQGKLPAISGGYLYAKYSQLIYLDGYYWIVPIYAQTNIVTLWGIAIVNATNPQSMKIYQYHPDYGTFQDFLHTVLALRLTEQPLKQPCRLVTGTVSHVAQFVYKGDTYIAIEVQGKTFFATPEIGLTQFVKLLKVGEGSKVTICVSDDKIINFLEP</sequence>
<dbReference type="Proteomes" id="UP000067434">
    <property type="component" value="Chromosome"/>
</dbReference>
<proteinExistence type="predicted"/>
<protein>
    <submittedName>
        <fullName evidence="2">Uncharacterized protein</fullName>
    </submittedName>
</protein>
<evidence type="ECO:0000313" key="3">
    <source>
        <dbReference type="Proteomes" id="UP000067434"/>
    </source>
</evidence>
<accession>A0A0F7CKW3</accession>
<dbReference type="STRING" id="1550241.MA03_02460"/>
<dbReference type="AlphaFoldDB" id="A0A0F7CKW3"/>
<gene>
    <name evidence="2" type="ORF">MA03_02460</name>
</gene>
<keyword evidence="3" id="KW-1185">Reference proteome</keyword>
<reference evidence="2 3" key="1">
    <citation type="journal article" date="2015" name="Stand. Genomic Sci.">
        <title>Complete genome sequence of and proposal of Thermofilum uzonense sp. nov. a novel hyperthermophilic crenarchaeon and emended description of the genus Thermofilum.</title>
        <authorList>
            <person name="Toshchakov S.V."/>
            <person name="Korzhenkov A.A."/>
            <person name="Samarov N.I."/>
            <person name="Mazunin I.O."/>
            <person name="Mozhey O.I."/>
            <person name="Shmyr I.S."/>
            <person name="Derbikova K.S."/>
            <person name="Taranov E.A."/>
            <person name="Dominova I.N."/>
            <person name="Bonch-Osmolovskaya E.A."/>
            <person name="Patrushev M.V."/>
            <person name="Podosokorskaya O.A."/>
            <person name="Kublanov I.V."/>
        </authorList>
    </citation>
    <scope>NUCLEOTIDE SEQUENCE [LARGE SCALE GENOMIC DNA]</scope>
    <source>
        <strain evidence="2 3">1807-2</strain>
    </source>
</reference>
<keyword evidence="1" id="KW-1133">Transmembrane helix</keyword>
<dbReference type="KEGG" id="thf:MA03_02460"/>